<dbReference type="SMART" id="SM00043">
    <property type="entry name" value="CY"/>
    <property type="match status" value="1"/>
</dbReference>
<evidence type="ECO:0000313" key="7">
    <source>
        <dbReference type="Proteomes" id="UP000030645"/>
    </source>
</evidence>
<reference evidence="7" key="1">
    <citation type="submission" date="2013-01" db="EMBL/GenBank/DDBJ databases">
        <title>Draft Genome Sequence of a Mulberry Tree, Morus notabilis C.K. Schneid.</title>
        <authorList>
            <person name="He N."/>
            <person name="Zhao S."/>
        </authorList>
    </citation>
    <scope>NUCLEOTIDE SEQUENCE</scope>
</reference>
<dbReference type="PANTHER" id="PTHR11413">
    <property type="entry name" value="CYSTATIN FAMILY MEMBER"/>
    <property type="match status" value="1"/>
</dbReference>
<gene>
    <name evidence="6" type="ORF">L484_027872</name>
</gene>
<comment type="similarity">
    <text evidence="3">Belongs to the cystatin family. Phytocystatin subfamily.</text>
</comment>
<keyword evidence="4" id="KW-1133">Transmembrane helix</keyword>
<protein>
    <recommendedName>
        <fullName evidence="3">Cysteine proteinase inhibitor</fullName>
    </recommendedName>
</protein>
<dbReference type="Proteomes" id="UP000030645">
    <property type="component" value="Unassembled WGS sequence"/>
</dbReference>
<evidence type="ECO:0000259" key="5">
    <source>
        <dbReference type="SMART" id="SM00043"/>
    </source>
</evidence>
<feature type="domain" description="Cystatin" evidence="5">
    <location>
        <begin position="35"/>
        <end position="121"/>
    </location>
</feature>
<evidence type="ECO:0000256" key="4">
    <source>
        <dbReference type="SAM" id="Phobius"/>
    </source>
</evidence>
<name>W9SVW1_9ROSA</name>
<evidence type="ECO:0000256" key="2">
    <source>
        <dbReference type="ARBA" id="ARBA00022704"/>
    </source>
</evidence>
<dbReference type="eggNOG" id="ENOG502SN73">
    <property type="taxonomic scope" value="Eukaryota"/>
</dbReference>
<feature type="transmembrane region" description="Helical" evidence="4">
    <location>
        <begin position="6"/>
        <end position="26"/>
    </location>
</feature>
<dbReference type="CDD" id="cd00042">
    <property type="entry name" value="CY"/>
    <property type="match status" value="1"/>
</dbReference>
<dbReference type="STRING" id="981085.W9SVW1"/>
<dbReference type="InterPro" id="IPR018073">
    <property type="entry name" value="Prot_inh_cystat_CS"/>
</dbReference>
<keyword evidence="7" id="KW-1185">Reference proteome</keyword>
<dbReference type="AlphaFoldDB" id="W9SVW1"/>
<sequence length="221" mass="25357">MKPYGFSFVTLLSLAIVLCGLCKLGFCREDPLIRMKLGDFDGSRNENAEAIARFAVQQHNEQQNALLEFARVLSSREQLVAGKIYHLTLEAIDSGKRNIYEARVWVKPWMNFKQLQEFKFAHDVPSFTSSDLGVKPVPPHDTEVQDAANYAVKSLQLNSSSMFSYELLEILLAKAKVIEDHVKFELLLKVKRGIKEEIFRFDLNKNFIGWYCLSRVEQAYS</sequence>
<accession>W9SVW1</accession>
<dbReference type="PANTHER" id="PTHR11413:SF110">
    <property type="entry name" value="CYSTEINE PROTEINASE INHIBITOR 6"/>
    <property type="match status" value="1"/>
</dbReference>
<dbReference type="InterPro" id="IPR000010">
    <property type="entry name" value="Cystatin_dom"/>
</dbReference>
<keyword evidence="4" id="KW-0812">Transmembrane</keyword>
<proteinExistence type="inferred from homology"/>
<evidence type="ECO:0000313" key="6">
    <source>
        <dbReference type="EMBL" id="EXC30697.1"/>
    </source>
</evidence>
<dbReference type="Gene3D" id="3.10.450.10">
    <property type="match status" value="2"/>
</dbReference>
<evidence type="ECO:0000256" key="3">
    <source>
        <dbReference type="RuleBase" id="RU362130"/>
    </source>
</evidence>
<keyword evidence="1 3" id="KW-0646">Protease inhibitor</keyword>
<dbReference type="GO" id="GO:0004869">
    <property type="term" value="F:cysteine-type endopeptidase inhibitor activity"/>
    <property type="evidence" value="ECO:0007669"/>
    <property type="project" value="UniProtKB-KW"/>
</dbReference>
<dbReference type="InterPro" id="IPR027214">
    <property type="entry name" value="Cystatin"/>
</dbReference>
<keyword evidence="4" id="KW-0472">Membrane</keyword>
<evidence type="ECO:0000256" key="1">
    <source>
        <dbReference type="ARBA" id="ARBA00022690"/>
    </source>
</evidence>
<dbReference type="SUPFAM" id="SSF54403">
    <property type="entry name" value="Cystatin/monellin"/>
    <property type="match status" value="2"/>
</dbReference>
<keyword evidence="2 3" id="KW-0789">Thiol protease inhibitor</keyword>
<organism evidence="6 7">
    <name type="scientific">Morus notabilis</name>
    <dbReference type="NCBI Taxonomy" id="981085"/>
    <lineage>
        <taxon>Eukaryota</taxon>
        <taxon>Viridiplantae</taxon>
        <taxon>Streptophyta</taxon>
        <taxon>Embryophyta</taxon>
        <taxon>Tracheophyta</taxon>
        <taxon>Spermatophyta</taxon>
        <taxon>Magnoliopsida</taxon>
        <taxon>eudicotyledons</taxon>
        <taxon>Gunneridae</taxon>
        <taxon>Pentapetalae</taxon>
        <taxon>rosids</taxon>
        <taxon>fabids</taxon>
        <taxon>Rosales</taxon>
        <taxon>Moraceae</taxon>
        <taxon>Moreae</taxon>
        <taxon>Morus</taxon>
    </lineage>
</organism>
<dbReference type="PROSITE" id="PS00287">
    <property type="entry name" value="CYSTATIN"/>
    <property type="match status" value="1"/>
</dbReference>
<dbReference type="InterPro" id="IPR046350">
    <property type="entry name" value="Cystatin_sf"/>
</dbReference>
<dbReference type="Pfam" id="PF16845">
    <property type="entry name" value="SQAPI"/>
    <property type="match status" value="1"/>
</dbReference>
<dbReference type="Pfam" id="PF00031">
    <property type="entry name" value="Cystatin"/>
    <property type="match status" value="1"/>
</dbReference>
<dbReference type="EMBL" id="KE346217">
    <property type="protein sequence ID" value="EXC30697.1"/>
    <property type="molecule type" value="Genomic_DNA"/>
</dbReference>